<organism evidence="8 9">
    <name type="scientific">Lacihabitans soyangensis</name>
    <dbReference type="NCBI Taxonomy" id="869394"/>
    <lineage>
        <taxon>Bacteria</taxon>
        <taxon>Pseudomonadati</taxon>
        <taxon>Bacteroidota</taxon>
        <taxon>Cytophagia</taxon>
        <taxon>Cytophagales</taxon>
        <taxon>Leadbetterellaceae</taxon>
        <taxon>Lacihabitans</taxon>
    </lineage>
</organism>
<evidence type="ECO:0000256" key="5">
    <source>
        <dbReference type="SAM" id="MobiDB-lite"/>
    </source>
</evidence>
<dbReference type="PANTHER" id="PTHR30329">
    <property type="entry name" value="STATOR ELEMENT OF FLAGELLAR MOTOR COMPLEX"/>
    <property type="match status" value="1"/>
</dbReference>
<dbReference type="Pfam" id="PF07676">
    <property type="entry name" value="PD40"/>
    <property type="match status" value="2"/>
</dbReference>
<dbReference type="AlphaFoldDB" id="A0AAE3H2M4"/>
<dbReference type="PANTHER" id="PTHR30329:SF21">
    <property type="entry name" value="LIPOPROTEIN YIAD-RELATED"/>
    <property type="match status" value="1"/>
</dbReference>
<keyword evidence="3" id="KW-0998">Cell outer membrane</keyword>
<dbReference type="PRINTS" id="PR01021">
    <property type="entry name" value="OMPADOMAIN"/>
</dbReference>
<evidence type="ECO:0000313" key="8">
    <source>
        <dbReference type="EMBL" id="MCP9762854.1"/>
    </source>
</evidence>
<keyword evidence="9" id="KW-1185">Reference proteome</keyword>
<evidence type="ECO:0000256" key="3">
    <source>
        <dbReference type="ARBA" id="ARBA00023237"/>
    </source>
</evidence>
<keyword evidence="6" id="KW-0732">Signal</keyword>
<dbReference type="InterPro" id="IPR036278">
    <property type="entry name" value="Sialidase_sf"/>
</dbReference>
<proteinExistence type="predicted"/>
<dbReference type="PROSITE" id="PS51123">
    <property type="entry name" value="OMPA_2"/>
    <property type="match status" value="1"/>
</dbReference>
<feature type="domain" description="OmpA-like" evidence="7">
    <location>
        <begin position="421"/>
        <end position="537"/>
    </location>
</feature>
<evidence type="ECO:0000313" key="9">
    <source>
        <dbReference type="Proteomes" id="UP001204144"/>
    </source>
</evidence>
<evidence type="ECO:0000259" key="7">
    <source>
        <dbReference type="PROSITE" id="PS51123"/>
    </source>
</evidence>
<evidence type="ECO:0000256" key="2">
    <source>
        <dbReference type="ARBA" id="ARBA00023136"/>
    </source>
</evidence>
<dbReference type="Gene3D" id="2.120.10.10">
    <property type="match status" value="1"/>
</dbReference>
<protein>
    <submittedName>
        <fullName evidence="8">OmpA family protein</fullName>
    </submittedName>
</protein>
<keyword evidence="2 4" id="KW-0472">Membrane</keyword>
<dbReference type="InterPro" id="IPR036737">
    <property type="entry name" value="OmpA-like_sf"/>
</dbReference>
<feature type="chain" id="PRO_5042067674" evidence="6">
    <location>
        <begin position="19"/>
        <end position="537"/>
    </location>
</feature>
<dbReference type="CDD" id="cd07185">
    <property type="entry name" value="OmpA_C-like"/>
    <property type="match status" value="1"/>
</dbReference>
<comment type="subcellular location">
    <subcellularLocation>
        <location evidence="1">Cell outer membrane</location>
    </subcellularLocation>
</comment>
<dbReference type="RefSeq" id="WP_255036631.1">
    <property type="nucleotide sequence ID" value="NZ_RJUF01000016.1"/>
</dbReference>
<sequence length="537" mass="59586">MRVLLLFVFFINSFTSFAQKVETLGGAVNTEYSEIHPLIAPDGQTLYFVRVSHPSNNYGKDGSNDVWFSDLMSDKRWAVARKMANTINKDRYNDLFSITPDGNTALIRGVYANGRKTDEVGISICKKKGTTWGQPNKLDIPKLDAMVKGQFLTAFLSNSGKVLILAFSEKKNSKEDDLYISLLDKSGKWSKPESLGSDLNTSASETTPFLAADNNTLYFASDRKGGEGGFDIWVSKRKGKSWTGWNKPVNLGKDINSDKDDMYFSIEASGEFGYMSSKNKAIGKSDLFKIRLKEEIKKASDDAALTASKNAETKEKTDKKDETPILAPTPTILLSGVVKDQKTGKPAEARIIYEDLDSGEELGVADSNPVTGEYKISLPYGNRYAIRAEARDFIPVSKNIDLTIQGGFKEIKDLDLAIAPIQTGVTVQLYNIFFKFGQAALEPESFFELDRMIAVMNQNPTMVIEVQGHTDNVGSEEANLRLSQQRADAVRDYFVLKKIAMDRVKSVGFGESKPIASNATTEGQAKNRRVEFEIKRK</sequence>
<feature type="signal peptide" evidence="6">
    <location>
        <begin position="1"/>
        <end position="18"/>
    </location>
</feature>
<dbReference type="Pfam" id="PF00691">
    <property type="entry name" value="OmpA"/>
    <property type="match status" value="1"/>
</dbReference>
<dbReference type="InterPro" id="IPR006664">
    <property type="entry name" value="OMP_bac"/>
</dbReference>
<feature type="region of interest" description="Disordered" evidence="5">
    <location>
        <begin position="303"/>
        <end position="324"/>
    </location>
</feature>
<accession>A0AAE3H2M4</accession>
<dbReference type="InterPro" id="IPR050330">
    <property type="entry name" value="Bact_OuterMem_StrucFunc"/>
</dbReference>
<dbReference type="Gene3D" id="3.30.1330.60">
    <property type="entry name" value="OmpA-like domain"/>
    <property type="match status" value="1"/>
</dbReference>
<evidence type="ECO:0000256" key="1">
    <source>
        <dbReference type="ARBA" id="ARBA00004442"/>
    </source>
</evidence>
<dbReference type="EMBL" id="RJUF01000016">
    <property type="protein sequence ID" value="MCP9762854.1"/>
    <property type="molecule type" value="Genomic_DNA"/>
</dbReference>
<gene>
    <name evidence="8" type="ORF">EGI31_07785</name>
</gene>
<dbReference type="InterPro" id="IPR006665">
    <property type="entry name" value="OmpA-like"/>
</dbReference>
<comment type="caution">
    <text evidence="8">The sequence shown here is derived from an EMBL/GenBank/DDBJ whole genome shotgun (WGS) entry which is preliminary data.</text>
</comment>
<dbReference type="Proteomes" id="UP001204144">
    <property type="component" value="Unassembled WGS sequence"/>
</dbReference>
<evidence type="ECO:0000256" key="6">
    <source>
        <dbReference type="SAM" id="SignalP"/>
    </source>
</evidence>
<name>A0AAE3H2M4_9BACT</name>
<dbReference type="InterPro" id="IPR011659">
    <property type="entry name" value="WD40"/>
</dbReference>
<dbReference type="InterPro" id="IPR006690">
    <property type="entry name" value="OMPA-like_CS"/>
</dbReference>
<dbReference type="SUPFAM" id="SSF103088">
    <property type="entry name" value="OmpA-like"/>
    <property type="match status" value="1"/>
</dbReference>
<dbReference type="PROSITE" id="PS01068">
    <property type="entry name" value="OMPA_1"/>
    <property type="match status" value="1"/>
</dbReference>
<evidence type="ECO:0000256" key="4">
    <source>
        <dbReference type="PROSITE-ProRule" id="PRU00473"/>
    </source>
</evidence>
<dbReference type="GO" id="GO:0009279">
    <property type="term" value="C:cell outer membrane"/>
    <property type="evidence" value="ECO:0007669"/>
    <property type="project" value="UniProtKB-SubCell"/>
</dbReference>
<feature type="compositionally biased region" description="Basic and acidic residues" evidence="5">
    <location>
        <begin position="311"/>
        <end position="323"/>
    </location>
</feature>
<dbReference type="SUPFAM" id="SSF50939">
    <property type="entry name" value="Sialidases"/>
    <property type="match status" value="1"/>
</dbReference>
<reference evidence="8 9" key="1">
    <citation type="submission" date="2018-11" db="EMBL/GenBank/DDBJ databases">
        <title>Novel bacteria species description.</title>
        <authorList>
            <person name="Han J.-H."/>
        </authorList>
    </citation>
    <scope>NUCLEOTIDE SEQUENCE [LARGE SCALE GENOMIC DNA]</scope>
    <source>
        <strain evidence="8 9">KCTC23259</strain>
    </source>
</reference>